<evidence type="ECO:0000313" key="5">
    <source>
        <dbReference type="Proteomes" id="UP000758856"/>
    </source>
</evidence>
<reference evidence="4 5" key="2">
    <citation type="submission" date="2021-01" db="EMBL/GenBank/DDBJ databases">
        <title>Genomic Encyclopedia of Type Strains, Phase IV (KMG-IV): sequencing the most valuable type-strain genomes for metagenomic binning, comparative biology and taxonomic classification.</title>
        <authorList>
            <person name="Goeker M."/>
        </authorList>
    </citation>
    <scope>NUCLEOTIDE SEQUENCE [LARGE SCALE GENOMIC DNA]</scope>
    <source>
        <strain evidence="4 5">DSM 6130</strain>
    </source>
</reference>
<sequence length="266" mass="30413">MIETIIGIVFAVIGIAVAVQANKEHMDATGVPMPYSNAQRWIRRNARKKGISEDQAYATWLAWHQKNRGVTRHSAGLAQTSTTGVTGYTAKELAKLQRDMADRRLSESELKARRAQDEIERWREAGNQTRMQIIREQKEREARELAERIAKARKDAEDRLRKLGSSVTKHVEQGERPSRIEELRTKLGVSFANVDQGEREWRERQAREHAGREAMRRTDAEDRPRDPPVASEPQEPEQRRSRIEELRAKLGVSFADNTGERGAPCI</sequence>
<dbReference type="RefSeq" id="WP_204948876.1">
    <property type="nucleotide sequence ID" value="NZ_BSFF01000002.1"/>
</dbReference>
<dbReference type="EMBL" id="JAFBCY010000001">
    <property type="protein sequence ID" value="MBM7850454.1"/>
    <property type="molecule type" value="Genomic_DNA"/>
</dbReference>
<organism evidence="3 6">
    <name type="scientific">Methylopila capsulata</name>
    <dbReference type="NCBI Taxonomy" id="61654"/>
    <lineage>
        <taxon>Bacteria</taxon>
        <taxon>Pseudomonadati</taxon>
        <taxon>Pseudomonadota</taxon>
        <taxon>Alphaproteobacteria</taxon>
        <taxon>Hyphomicrobiales</taxon>
        <taxon>Methylopilaceae</taxon>
        <taxon>Methylopila</taxon>
    </lineage>
</organism>
<feature type="compositionally biased region" description="Basic and acidic residues" evidence="2">
    <location>
        <begin position="196"/>
        <end position="226"/>
    </location>
</feature>
<evidence type="ECO:0000256" key="2">
    <source>
        <dbReference type="SAM" id="MobiDB-lite"/>
    </source>
</evidence>
<evidence type="ECO:0000256" key="1">
    <source>
        <dbReference type="SAM" id="Coils"/>
    </source>
</evidence>
<dbReference type="AlphaFoldDB" id="A0A9W6IT75"/>
<evidence type="ECO:0000313" key="4">
    <source>
        <dbReference type="EMBL" id="MBM7850454.1"/>
    </source>
</evidence>
<name>A0A9W6IT75_9HYPH</name>
<feature type="coiled-coil region" evidence="1">
    <location>
        <begin position="98"/>
        <end position="162"/>
    </location>
</feature>
<proteinExistence type="predicted"/>
<dbReference type="EMBL" id="BSFF01000002">
    <property type="protein sequence ID" value="GLK55748.1"/>
    <property type="molecule type" value="Genomic_DNA"/>
</dbReference>
<dbReference type="Proteomes" id="UP001143400">
    <property type="component" value="Unassembled WGS sequence"/>
</dbReference>
<keyword evidence="5" id="KW-1185">Reference proteome</keyword>
<reference evidence="3" key="1">
    <citation type="journal article" date="2014" name="Int. J. Syst. Evol. Microbiol.">
        <title>Complete genome sequence of Corynebacterium casei LMG S-19264T (=DSM 44701T), isolated from a smear-ripened cheese.</title>
        <authorList>
            <consortium name="US DOE Joint Genome Institute (JGI-PGF)"/>
            <person name="Walter F."/>
            <person name="Albersmeier A."/>
            <person name="Kalinowski J."/>
            <person name="Ruckert C."/>
        </authorList>
    </citation>
    <scope>NUCLEOTIDE SEQUENCE</scope>
    <source>
        <strain evidence="3">VKM B-1606</strain>
    </source>
</reference>
<reference evidence="3" key="3">
    <citation type="submission" date="2023-01" db="EMBL/GenBank/DDBJ databases">
        <authorList>
            <person name="Sun Q."/>
            <person name="Evtushenko L."/>
        </authorList>
    </citation>
    <scope>NUCLEOTIDE SEQUENCE</scope>
    <source>
        <strain evidence="3">VKM B-1606</strain>
    </source>
</reference>
<accession>A0A9W6IT75</accession>
<comment type="caution">
    <text evidence="3">The sequence shown here is derived from an EMBL/GenBank/DDBJ whole genome shotgun (WGS) entry which is preliminary data.</text>
</comment>
<dbReference type="Proteomes" id="UP000758856">
    <property type="component" value="Unassembled WGS sequence"/>
</dbReference>
<gene>
    <name evidence="3" type="ORF">GCM10008170_17670</name>
    <name evidence="4" type="ORF">JOD31_000666</name>
</gene>
<keyword evidence="1" id="KW-0175">Coiled coil</keyword>
<protein>
    <submittedName>
        <fullName evidence="3">Uncharacterized protein</fullName>
    </submittedName>
</protein>
<feature type="region of interest" description="Disordered" evidence="2">
    <location>
        <begin position="195"/>
        <end position="241"/>
    </location>
</feature>
<evidence type="ECO:0000313" key="3">
    <source>
        <dbReference type="EMBL" id="GLK55748.1"/>
    </source>
</evidence>
<evidence type="ECO:0000313" key="6">
    <source>
        <dbReference type="Proteomes" id="UP001143400"/>
    </source>
</evidence>